<dbReference type="EMBL" id="UGTZ01000001">
    <property type="protein sequence ID" value="SUC31981.1"/>
    <property type="molecule type" value="Genomic_DNA"/>
</dbReference>
<sequence>MNLNKTEKEVLQDISNLTDKVVALSDEINTLRNNYRFDGNVVGNLTANFLLEIQANIEEQHRKLCMLHYAFDVKK</sequence>
<dbReference type="RefSeq" id="WP_115167504.1">
    <property type="nucleotide sequence ID" value="NZ_ABEXOA020000029.1"/>
</dbReference>
<dbReference type="GeneID" id="93674939"/>
<evidence type="ECO:0000313" key="2">
    <source>
        <dbReference type="Proteomes" id="UP000254208"/>
    </source>
</evidence>
<proteinExistence type="predicted"/>
<name>A0A379FTH2_PRORE</name>
<protein>
    <submittedName>
        <fullName evidence="1">Uncharacterized protein</fullName>
    </submittedName>
</protein>
<accession>A0A379FTH2</accession>
<organism evidence="1 2">
    <name type="scientific">Providencia rettgeri</name>
    <dbReference type="NCBI Taxonomy" id="587"/>
    <lineage>
        <taxon>Bacteria</taxon>
        <taxon>Pseudomonadati</taxon>
        <taxon>Pseudomonadota</taxon>
        <taxon>Gammaproteobacteria</taxon>
        <taxon>Enterobacterales</taxon>
        <taxon>Morganellaceae</taxon>
        <taxon>Providencia</taxon>
    </lineage>
</organism>
<dbReference type="Proteomes" id="UP000254208">
    <property type="component" value="Unassembled WGS sequence"/>
</dbReference>
<evidence type="ECO:0000313" key="1">
    <source>
        <dbReference type="EMBL" id="SUC31981.1"/>
    </source>
</evidence>
<reference evidence="1 2" key="1">
    <citation type="submission" date="2018-06" db="EMBL/GenBank/DDBJ databases">
        <authorList>
            <consortium name="Pathogen Informatics"/>
            <person name="Doyle S."/>
        </authorList>
    </citation>
    <scope>NUCLEOTIDE SEQUENCE [LARGE SCALE GENOMIC DNA]</scope>
    <source>
        <strain evidence="1 2">NCTC11801</strain>
    </source>
</reference>
<gene>
    <name evidence="1" type="ORF">NCTC11801_02954</name>
</gene>
<dbReference type="AlphaFoldDB" id="A0A379FTH2"/>